<accession>A0A1I7XB13</accession>
<dbReference type="InterPro" id="IPR036388">
    <property type="entry name" value="WH-like_DNA-bd_sf"/>
</dbReference>
<keyword evidence="6" id="KW-0547">Nucleotide-binding</keyword>
<organism evidence="13 14">
    <name type="scientific">Heterorhabditis bacteriophora</name>
    <name type="common">Entomopathogenic nematode worm</name>
    <dbReference type="NCBI Taxonomy" id="37862"/>
    <lineage>
        <taxon>Eukaryota</taxon>
        <taxon>Metazoa</taxon>
        <taxon>Ecdysozoa</taxon>
        <taxon>Nematoda</taxon>
        <taxon>Chromadorea</taxon>
        <taxon>Rhabditida</taxon>
        <taxon>Rhabditina</taxon>
        <taxon>Rhabditomorpha</taxon>
        <taxon>Strongyloidea</taxon>
        <taxon>Heterorhabditidae</taxon>
        <taxon>Heterorhabditis</taxon>
    </lineage>
</organism>
<dbReference type="Pfam" id="PF00664">
    <property type="entry name" value="ABC_membrane"/>
    <property type="match status" value="1"/>
</dbReference>
<keyword evidence="7" id="KW-0067">ATP-binding</keyword>
<sequence length="1100" mass="123553">MVSNRRLKHFFASEELQLDSVGKQTENDAIVLCNASLNWKGDNNPALLKDLKLRISKGQSVAVVGPVGSGKSSLLSSIIGEMHLLSGKVDVDGRVAYVPQETWIIHETLRENILIYWFRRFKAGDFDVSDRQRSGTPRTTKADALKSLLDENPSQTQEELAEQLGVGKATVSRRLHEMGKIRKLGRWAPHELSEDSIGAGSTYASRCLPDNARRTFCGKLSLVTKYGLCTTILNTHIHANNIHGKRVLLCIWWDTKRVLFCELLQPSETATAGRYGCQLINILDTIEQKQPFSGQGSRKIILLHDNARPHIALSTQQTILNLDWETLPHAAYSADLVPSDYHLFRLMQNFLGRQRFRDAAEVRKWIDDFIASKPISFSHEGIRKLPERWQKVIQACELIKDFLMFPHGDATEIGEHGINLSGGQKARIGLARAVYQKLMIYQNKILCQNCDIYLLDDPFSAIDSHVAKKTRILITHSLQYTKHGDYILVINEGRIVERGTYDEIQSAGGMFTYLLKEKKGNVQSTYSTDTKSGDDMTTQNFESGETNQTVVKETNHREQLQIGRVKPNVYLLYLKSMRLRNAIGFFLFFVFHYICIIFRSLWLSDWSNSNTLAIRNSTIPITTRLLVYGGFGLLEILMIVASFIFLIAGSVYSSKRLHSPVINALLHAPITFYDVTPAGRIINRLSRDLEVIDMLPGTLRQFTQSSLHVLMIIFLVSYITPLFVIVVTPIIIGYFSILVDSISAQLASNIDKFTQCRYLSISANRWLATRLELLGNTVVISSAVLGSFSVKYFSLSAGLVGLSVSYALSITEVLNMAVRMIGEMETNVVSVERIKEYHSIKPEGNWGEEQTKEKIDASKGSITINNYYMRYRDDLPQIIKGVTVQISAGEKVAVIGRTGSGKSSLGLGLFRMIEADGGYIEIDGVRTDAMGLHELRKKITMIPQEPILFSGTLRFNLDPTNQYSDSEIWKVLDACQLKEFASSRPEGLDYTIHDGGKNMSVGERQLVCLGRALLRSACILVLDEATAAIDSVTDKLVQKVVRENFPDTTTITIAHRLDTIADYDRIMVMEAGKVVEYDTPDNLLRNRNSIYSQMLEKHNG</sequence>
<dbReference type="SUPFAM" id="SSF90123">
    <property type="entry name" value="ABC transporter transmembrane region"/>
    <property type="match status" value="1"/>
</dbReference>
<evidence type="ECO:0000256" key="6">
    <source>
        <dbReference type="ARBA" id="ARBA00022741"/>
    </source>
</evidence>
<feature type="domain" description="ABC transporter" evidence="11">
    <location>
        <begin position="16"/>
        <end position="517"/>
    </location>
</feature>
<dbReference type="CDD" id="cd03244">
    <property type="entry name" value="ABCC_MRP_domain2"/>
    <property type="match status" value="1"/>
</dbReference>
<dbReference type="GO" id="GO:0016020">
    <property type="term" value="C:membrane"/>
    <property type="evidence" value="ECO:0007669"/>
    <property type="project" value="InterPro"/>
</dbReference>
<feature type="domain" description="ABC transporter" evidence="11">
    <location>
        <begin position="862"/>
        <end position="1096"/>
    </location>
</feature>
<evidence type="ECO:0000256" key="3">
    <source>
        <dbReference type="ARBA" id="ARBA00022448"/>
    </source>
</evidence>
<dbReference type="InterPro" id="IPR011527">
    <property type="entry name" value="ABC1_TM_dom"/>
</dbReference>
<dbReference type="InterPro" id="IPR027417">
    <property type="entry name" value="P-loop_NTPase"/>
</dbReference>
<evidence type="ECO:0000256" key="8">
    <source>
        <dbReference type="ARBA" id="ARBA00022989"/>
    </source>
</evidence>
<evidence type="ECO:0000313" key="14">
    <source>
        <dbReference type="WBParaSite" id="Hba_14631"/>
    </source>
</evidence>
<evidence type="ECO:0000256" key="9">
    <source>
        <dbReference type="ARBA" id="ARBA00023136"/>
    </source>
</evidence>
<dbReference type="GO" id="GO:0005524">
    <property type="term" value="F:ATP binding"/>
    <property type="evidence" value="ECO:0007669"/>
    <property type="project" value="UniProtKB-KW"/>
</dbReference>
<keyword evidence="3" id="KW-0813">Transport</keyword>
<dbReference type="InterPro" id="IPR001888">
    <property type="entry name" value="Transposase_1"/>
</dbReference>
<evidence type="ECO:0000256" key="10">
    <source>
        <dbReference type="SAM" id="Phobius"/>
    </source>
</evidence>
<dbReference type="InterPro" id="IPR036397">
    <property type="entry name" value="RNaseH_sf"/>
</dbReference>
<dbReference type="PROSITE" id="PS00211">
    <property type="entry name" value="ABC_TRANSPORTER_1"/>
    <property type="match status" value="2"/>
</dbReference>
<evidence type="ECO:0000256" key="5">
    <source>
        <dbReference type="ARBA" id="ARBA00022737"/>
    </source>
</evidence>
<dbReference type="FunFam" id="3.40.50.300:FF:000074">
    <property type="entry name" value="Multidrug resistance-associated protein 5 isoform 1"/>
    <property type="match status" value="1"/>
</dbReference>
<feature type="transmembrane region" description="Helical" evidence="10">
    <location>
        <begin position="625"/>
        <end position="648"/>
    </location>
</feature>
<dbReference type="AlphaFoldDB" id="A0A1I7XB13"/>
<feature type="transmembrane region" description="Helical" evidence="10">
    <location>
        <begin position="582"/>
        <end position="602"/>
    </location>
</feature>
<feature type="transmembrane region" description="Helical" evidence="10">
    <location>
        <begin position="709"/>
        <end position="737"/>
    </location>
</feature>
<feature type="transmembrane region" description="Helical" evidence="10">
    <location>
        <begin position="792"/>
        <end position="814"/>
    </location>
</feature>
<keyword evidence="9 10" id="KW-0472">Membrane</keyword>
<dbReference type="Gene3D" id="3.30.420.10">
    <property type="entry name" value="Ribonuclease H-like superfamily/Ribonuclease H"/>
    <property type="match status" value="1"/>
</dbReference>
<keyword evidence="8 10" id="KW-1133">Transmembrane helix</keyword>
<dbReference type="GO" id="GO:0016887">
    <property type="term" value="F:ATP hydrolysis activity"/>
    <property type="evidence" value="ECO:0007669"/>
    <property type="project" value="InterPro"/>
</dbReference>
<dbReference type="WBParaSite" id="Hba_14631">
    <property type="protein sequence ID" value="Hba_14631"/>
    <property type="gene ID" value="Hba_14631"/>
</dbReference>
<protein>
    <submittedName>
        <fullName evidence="14">ABC transporter domain-containing protein</fullName>
    </submittedName>
</protein>
<dbReference type="PROSITE" id="PS50893">
    <property type="entry name" value="ABC_TRANSPORTER_2"/>
    <property type="match status" value="2"/>
</dbReference>
<name>A0A1I7XB13_HETBA</name>
<dbReference type="InterPro" id="IPR036390">
    <property type="entry name" value="WH_DNA-bd_sf"/>
</dbReference>
<dbReference type="PANTHER" id="PTHR24223">
    <property type="entry name" value="ATP-BINDING CASSETTE SUB-FAMILY C"/>
    <property type="match status" value="1"/>
</dbReference>
<dbReference type="SMART" id="SM00382">
    <property type="entry name" value="AAA"/>
    <property type="match status" value="2"/>
</dbReference>
<dbReference type="InterPro" id="IPR003593">
    <property type="entry name" value="AAA+_ATPase"/>
</dbReference>
<evidence type="ECO:0000256" key="4">
    <source>
        <dbReference type="ARBA" id="ARBA00022692"/>
    </source>
</evidence>
<dbReference type="Proteomes" id="UP000095283">
    <property type="component" value="Unplaced"/>
</dbReference>
<comment type="subcellular location">
    <subcellularLocation>
        <location evidence="1">Endomembrane system</location>
        <topology evidence="1">Multi-pass membrane protein</topology>
    </subcellularLocation>
</comment>
<dbReference type="SUPFAM" id="SSF52540">
    <property type="entry name" value="P-loop containing nucleoside triphosphate hydrolases"/>
    <property type="match status" value="2"/>
</dbReference>
<evidence type="ECO:0000256" key="2">
    <source>
        <dbReference type="ARBA" id="ARBA00009726"/>
    </source>
</evidence>
<evidence type="ECO:0000259" key="11">
    <source>
        <dbReference type="PROSITE" id="PS50893"/>
    </source>
</evidence>
<dbReference type="InterPro" id="IPR050173">
    <property type="entry name" value="ABC_transporter_C-like"/>
</dbReference>
<dbReference type="Gene3D" id="1.10.10.10">
    <property type="entry name" value="Winged helix-like DNA-binding domain superfamily/Winged helix DNA-binding domain"/>
    <property type="match status" value="1"/>
</dbReference>
<keyword evidence="5" id="KW-0677">Repeat</keyword>
<evidence type="ECO:0000259" key="12">
    <source>
        <dbReference type="PROSITE" id="PS50929"/>
    </source>
</evidence>
<dbReference type="PROSITE" id="PS50929">
    <property type="entry name" value="ABC_TM1F"/>
    <property type="match status" value="2"/>
</dbReference>
<keyword evidence="4 10" id="KW-0812">Transmembrane</keyword>
<dbReference type="GO" id="GO:0003676">
    <property type="term" value="F:nucleic acid binding"/>
    <property type="evidence" value="ECO:0007669"/>
    <property type="project" value="InterPro"/>
</dbReference>
<dbReference type="GO" id="GO:0012505">
    <property type="term" value="C:endomembrane system"/>
    <property type="evidence" value="ECO:0007669"/>
    <property type="project" value="UniProtKB-SubCell"/>
</dbReference>
<evidence type="ECO:0000256" key="1">
    <source>
        <dbReference type="ARBA" id="ARBA00004127"/>
    </source>
</evidence>
<dbReference type="CDD" id="cd18603">
    <property type="entry name" value="ABC_6TM_MRP1_2_3_6_D2_like"/>
    <property type="match status" value="1"/>
</dbReference>
<comment type="similarity">
    <text evidence="2">Belongs to the ABC transporter superfamily. ABCC family. Conjugate transporter (TC 3.A.1.208) subfamily.</text>
</comment>
<feature type="domain" description="ABC transmembrane type-1" evidence="12">
    <location>
        <begin position="583"/>
        <end position="739"/>
    </location>
</feature>
<dbReference type="InterPro" id="IPR036640">
    <property type="entry name" value="ABC1_TM_sf"/>
</dbReference>
<dbReference type="Gene3D" id="3.40.50.300">
    <property type="entry name" value="P-loop containing nucleotide triphosphate hydrolases"/>
    <property type="match status" value="3"/>
</dbReference>
<feature type="domain" description="ABC transmembrane type-1" evidence="12">
    <location>
        <begin position="744"/>
        <end position="826"/>
    </location>
</feature>
<proteinExistence type="inferred from homology"/>
<evidence type="ECO:0000256" key="7">
    <source>
        <dbReference type="ARBA" id="ARBA00022840"/>
    </source>
</evidence>
<dbReference type="Pfam" id="PF01359">
    <property type="entry name" value="Transposase_1"/>
    <property type="match status" value="1"/>
</dbReference>
<dbReference type="Pfam" id="PF00005">
    <property type="entry name" value="ABC_tran"/>
    <property type="match status" value="2"/>
</dbReference>
<keyword evidence="13" id="KW-1185">Reference proteome</keyword>
<reference evidence="14" key="1">
    <citation type="submission" date="2016-11" db="UniProtKB">
        <authorList>
            <consortium name="WormBaseParasite"/>
        </authorList>
    </citation>
    <scope>IDENTIFICATION</scope>
</reference>
<evidence type="ECO:0000313" key="13">
    <source>
        <dbReference type="Proteomes" id="UP000095283"/>
    </source>
</evidence>
<dbReference type="InterPro" id="IPR017871">
    <property type="entry name" value="ABC_transporter-like_CS"/>
</dbReference>
<dbReference type="Gene3D" id="1.20.1560.10">
    <property type="entry name" value="ABC transporter type 1, transmembrane domain"/>
    <property type="match status" value="2"/>
</dbReference>
<dbReference type="SUPFAM" id="SSF46785">
    <property type="entry name" value="Winged helix' DNA-binding domain"/>
    <property type="match status" value="1"/>
</dbReference>
<dbReference type="GO" id="GO:0140359">
    <property type="term" value="F:ABC-type transporter activity"/>
    <property type="evidence" value="ECO:0007669"/>
    <property type="project" value="InterPro"/>
</dbReference>
<dbReference type="InterPro" id="IPR003439">
    <property type="entry name" value="ABC_transporter-like_ATP-bd"/>
</dbReference>
<dbReference type="PANTHER" id="PTHR24223:SF415">
    <property type="entry name" value="FI20190P1"/>
    <property type="match status" value="1"/>
</dbReference>